<comment type="caution">
    <text evidence="3">The sequence shown here is derived from an EMBL/GenBank/DDBJ whole genome shotgun (WGS) entry which is preliminary data.</text>
</comment>
<sequence length="677" mass="73001">MIKACRACVKACGDRHRQRRVHAEDAAKASKTRPPRYWTAAALALHLRANKVDDRTVARFSRTTGAALVAACDGDGVEADAVGALMDARGVPPGFRERRAVRAAFDQVLALHRAHCKKLADRKGRPVNEWTAEQLLQQVREEFGGGLLDARTATKVTTAFERAGVTGADLATAAEPEAVLRDLGLNSIKSEALHQVADACRAWLDQAPRYGIALHQARMRRLRRTESRLDQEHSKAVGAARAKLRKLTAAAATPLKELYDHLDYAFALGVAPDDADAAAARRRAEELRAAASGRVDAPMPDGALRRFVQFAKRPELAADYHFANRAQQELPETAALERECPHLAARVDAAIAAEVAAVGADTFREVSAQATAFFAGVYESIFATVAESERDAKARYDAAVRSFPGAATPIRQRATRVVPLLVDAAAAAPAFDAAVGALVAAATAAGRRVERKRPPLKSASRIVEKCALQPEAPRDTSRVCDVVRDMIICDTLEDLTDLLRRLEESKEVTVVRVKDRINHPPPSKWRDVMVNLVLRADRTQHVCELQLCHRKMLTGREGLDGHALYNRQRCADELLEKLGGVTSPGGDDQAHVAAFLFDAGAPLSGASAPTADDEALALQLAAEDQYQLAVSSRQSAQLAASFEGEGSSAGPLVPPTSAAEEEAMVERALAESWRDAA</sequence>
<dbReference type="GO" id="GO:0015969">
    <property type="term" value="P:guanosine tetraphosphate metabolic process"/>
    <property type="evidence" value="ECO:0007669"/>
    <property type="project" value="InterPro"/>
</dbReference>
<evidence type="ECO:0000259" key="2">
    <source>
        <dbReference type="Pfam" id="PF04607"/>
    </source>
</evidence>
<reference evidence="3" key="1">
    <citation type="submission" date="2021-11" db="EMBL/GenBank/DDBJ databases">
        <authorList>
            <consortium name="Genoscope - CEA"/>
            <person name="William W."/>
        </authorList>
    </citation>
    <scope>NUCLEOTIDE SEQUENCE</scope>
</reference>
<dbReference type="AlphaFoldDB" id="A0A8J2WY12"/>
<accession>A0A8J2WY12</accession>
<dbReference type="Proteomes" id="UP000789595">
    <property type="component" value="Unassembled WGS sequence"/>
</dbReference>
<evidence type="ECO:0000313" key="3">
    <source>
        <dbReference type="EMBL" id="CAH0372069.1"/>
    </source>
</evidence>
<dbReference type="EMBL" id="CAKKNE010000003">
    <property type="protein sequence ID" value="CAH0372069.1"/>
    <property type="molecule type" value="Genomic_DNA"/>
</dbReference>
<gene>
    <name evidence="3" type="ORF">PECAL_3P20440</name>
</gene>
<dbReference type="Gene3D" id="3.30.460.10">
    <property type="entry name" value="Beta Polymerase, domain 2"/>
    <property type="match status" value="1"/>
</dbReference>
<proteinExistence type="predicted"/>
<dbReference type="InterPro" id="IPR043519">
    <property type="entry name" value="NT_sf"/>
</dbReference>
<keyword evidence="4" id="KW-1185">Reference proteome</keyword>
<evidence type="ECO:0000256" key="1">
    <source>
        <dbReference type="SAM" id="MobiDB-lite"/>
    </source>
</evidence>
<dbReference type="Pfam" id="PF04607">
    <property type="entry name" value="RelA_SpoT"/>
    <property type="match status" value="1"/>
</dbReference>
<name>A0A8J2WY12_9STRA</name>
<evidence type="ECO:0000313" key="4">
    <source>
        <dbReference type="Proteomes" id="UP000789595"/>
    </source>
</evidence>
<dbReference type="InterPro" id="IPR007685">
    <property type="entry name" value="RelA_SpoT"/>
</dbReference>
<protein>
    <recommendedName>
        <fullName evidence="2">RelA/SpoT domain-containing protein</fullName>
    </recommendedName>
</protein>
<dbReference type="SUPFAM" id="SSF81301">
    <property type="entry name" value="Nucleotidyltransferase"/>
    <property type="match status" value="1"/>
</dbReference>
<organism evidence="3 4">
    <name type="scientific">Pelagomonas calceolata</name>
    <dbReference type="NCBI Taxonomy" id="35677"/>
    <lineage>
        <taxon>Eukaryota</taxon>
        <taxon>Sar</taxon>
        <taxon>Stramenopiles</taxon>
        <taxon>Ochrophyta</taxon>
        <taxon>Pelagophyceae</taxon>
        <taxon>Pelagomonadales</taxon>
        <taxon>Pelagomonadaceae</taxon>
        <taxon>Pelagomonas</taxon>
    </lineage>
</organism>
<feature type="domain" description="RelA/SpoT" evidence="2">
    <location>
        <begin position="456"/>
        <end position="568"/>
    </location>
</feature>
<feature type="region of interest" description="Disordered" evidence="1">
    <location>
        <begin position="639"/>
        <end position="662"/>
    </location>
</feature>